<comment type="similarity">
    <text evidence="5">Belongs to the RNase Y family.</text>
</comment>
<evidence type="ECO:0000256" key="6">
    <source>
        <dbReference type="NCBIfam" id="TIGR03319"/>
    </source>
</evidence>
<reference evidence="9 10" key="1">
    <citation type="submission" date="2020-04" db="EMBL/GenBank/DDBJ databases">
        <title>MicrobeNet Type strains.</title>
        <authorList>
            <person name="Nicholson A.C."/>
        </authorList>
    </citation>
    <scope>NUCLEOTIDE SEQUENCE [LARGE SCALE GENOMIC DNA]</scope>
    <source>
        <strain evidence="9 10">ATCC BAA-788</strain>
    </source>
</reference>
<dbReference type="PROSITE" id="PS50084">
    <property type="entry name" value="KH_TYPE_1"/>
    <property type="match status" value="1"/>
</dbReference>
<proteinExistence type="inferred from homology"/>
<dbReference type="InterPro" id="IPR003607">
    <property type="entry name" value="HD/PDEase_dom"/>
</dbReference>
<dbReference type="InterPro" id="IPR006674">
    <property type="entry name" value="HD_domain"/>
</dbReference>
<dbReference type="EC" id="3.1.-.-" evidence="5 6"/>
<keyword evidence="4 5" id="KW-0694">RNA-binding</keyword>
<dbReference type="InterPro" id="IPR004088">
    <property type="entry name" value="KH_dom_type_1"/>
</dbReference>
<dbReference type="PANTHER" id="PTHR12826">
    <property type="entry name" value="RIBONUCLEASE Y"/>
    <property type="match status" value="1"/>
</dbReference>
<evidence type="ECO:0000256" key="3">
    <source>
        <dbReference type="ARBA" id="ARBA00022801"/>
    </source>
</evidence>
<keyword evidence="7" id="KW-0175">Coiled coil</keyword>
<dbReference type="GO" id="GO:0005886">
    <property type="term" value="C:plasma membrane"/>
    <property type="evidence" value="ECO:0007669"/>
    <property type="project" value="UniProtKB-UniRule"/>
</dbReference>
<evidence type="ECO:0000256" key="4">
    <source>
        <dbReference type="ARBA" id="ARBA00022884"/>
    </source>
</evidence>
<evidence type="ECO:0000256" key="2">
    <source>
        <dbReference type="ARBA" id="ARBA00022759"/>
    </source>
</evidence>
<name>A0A7X6R060_9CELL</name>
<dbReference type="EMBL" id="JAAXOX010000009">
    <property type="protein sequence ID" value="NKY23801.1"/>
    <property type="molecule type" value="Genomic_DNA"/>
</dbReference>
<keyword evidence="1 5" id="KW-0540">Nuclease</keyword>
<dbReference type="InterPro" id="IPR017705">
    <property type="entry name" value="Ribonuclease_Y"/>
</dbReference>
<evidence type="ECO:0000313" key="10">
    <source>
        <dbReference type="Proteomes" id="UP000581206"/>
    </source>
</evidence>
<dbReference type="InterPro" id="IPR004087">
    <property type="entry name" value="KH_dom"/>
</dbReference>
<gene>
    <name evidence="5 9" type="primary">rny</name>
    <name evidence="9" type="ORF">HGA03_14115</name>
</gene>
<feature type="coiled-coil region" evidence="7">
    <location>
        <begin position="43"/>
        <end position="112"/>
    </location>
</feature>
<sequence>MQDMAIVVGLLAACLVALILVLIARREAGAVRRQAQQDVQTIKDEARSSLADAQRREERVAEREQALNAAERALSEREREASQRERAVRAEAEDAAVAHREARERVAVAERELAERTASTERELAARHTAAEEQAAALLTAAEQEAGQRIAAAEQEAVERLEAASGLTASEARAELIRLVTAEATQSAAASVRRVEAQAKRSAEARARRIIATALFRTAAPTSAQSTVTVLPLPSEEMKGRIIGKEGRNIRTFEALTGVNVLVDETPGSVVLSCFDAERREVAQVALDALMTDGRINPQRIESAYAEALAGAPERDEEAGHDAAERAGVSGLDPALIRTLGRLRMRTSYGQNVLEHLVETALVAAQLATEVGADVQVTRRAAFLHDIGKALTGQQPGTHAQVGAALVERHGEAAVVVNGVAAHHDEVPPETVEAVLVQAADAVSAARPGARREDIDQHIERLDELEKLVAGHAGVRRALAMAAGRELRVVVEPSEVPDEAMGRLAVEIARHIEHDLSYPGEIKVTVVREVRASATAT</sequence>
<dbReference type="SUPFAM" id="SSF109604">
    <property type="entry name" value="HD-domain/PDEase-like"/>
    <property type="match status" value="1"/>
</dbReference>
<dbReference type="Proteomes" id="UP000581206">
    <property type="component" value="Unassembled WGS sequence"/>
</dbReference>
<dbReference type="GO" id="GO:0016787">
    <property type="term" value="F:hydrolase activity"/>
    <property type="evidence" value="ECO:0007669"/>
    <property type="project" value="UniProtKB-KW"/>
</dbReference>
<comment type="function">
    <text evidence="5">Endoribonuclease that initiates mRNA decay.</text>
</comment>
<dbReference type="CDD" id="cd22431">
    <property type="entry name" value="KH-I_RNaseY"/>
    <property type="match status" value="1"/>
</dbReference>
<dbReference type="CDD" id="cd00077">
    <property type="entry name" value="HDc"/>
    <property type="match status" value="1"/>
</dbReference>
<dbReference type="GO" id="GO:0006402">
    <property type="term" value="P:mRNA catabolic process"/>
    <property type="evidence" value="ECO:0007669"/>
    <property type="project" value="UniProtKB-UniRule"/>
</dbReference>
<feature type="domain" description="HD" evidence="8">
    <location>
        <begin position="353"/>
        <end position="446"/>
    </location>
</feature>
<dbReference type="SUPFAM" id="SSF54791">
    <property type="entry name" value="Eukaryotic type KH-domain (KH-domain type I)"/>
    <property type="match status" value="1"/>
</dbReference>
<evidence type="ECO:0000259" key="8">
    <source>
        <dbReference type="PROSITE" id="PS51831"/>
    </source>
</evidence>
<evidence type="ECO:0000256" key="5">
    <source>
        <dbReference type="HAMAP-Rule" id="MF_00335"/>
    </source>
</evidence>
<dbReference type="NCBIfam" id="TIGR03319">
    <property type="entry name" value="RNase_Y"/>
    <property type="match status" value="1"/>
</dbReference>
<evidence type="ECO:0000256" key="7">
    <source>
        <dbReference type="SAM" id="Coils"/>
    </source>
</evidence>
<keyword evidence="3 5" id="KW-0378">Hydrolase</keyword>
<dbReference type="SMART" id="SM00322">
    <property type="entry name" value="KH"/>
    <property type="match status" value="1"/>
</dbReference>
<dbReference type="Gene3D" id="3.30.1370.10">
    <property type="entry name" value="K Homology domain, type 1"/>
    <property type="match status" value="1"/>
</dbReference>
<dbReference type="SMART" id="SM00471">
    <property type="entry name" value="HDc"/>
    <property type="match status" value="1"/>
</dbReference>
<dbReference type="Pfam" id="PF01966">
    <property type="entry name" value="HD"/>
    <property type="match status" value="1"/>
</dbReference>
<accession>A0A7X6R060</accession>
<dbReference type="Gene3D" id="1.10.3210.10">
    <property type="entry name" value="Hypothetical protein af1432"/>
    <property type="match status" value="1"/>
</dbReference>
<keyword evidence="2 5" id="KW-0255">Endonuclease</keyword>
<keyword evidence="10" id="KW-1185">Reference proteome</keyword>
<dbReference type="GO" id="GO:0003723">
    <property type="term" value="F:RNA binding"/>
    <property type="evidence" value="ECO:0007669"/>
    <property type="project" value="UniProtKB-UniRule"/>
</dbReference>
<comment type="caution">
    <text evidence="9">The sequence shown here is derived from an EMBL/GenBank/DDBJ whole genome shotgun (WGS) entry which is preliminary data.</text>
</comment>
<dbReference type="Pfam" id="PF00013">
    <property type="entry name" value="KH_1"/>
    <property type="match status" value="1"/>
</dbReference>
<evidence type="ECO:0000313" key="9">
    <source>
        <dbReference type="EMBL" id="NKY23801.1"/>
    </source>
</evidence>
<evidence type="ECO:0000256" key="1">
    <source>
        <dbReference type="ARBA" id="ARBA00022722"/>
    </source>
</evidence>
<dbReference type="NCBIfam" id="TIGR00277">
    <property type="entry name" value="HDIG"/>
    <property type="match status" value="1"/>
</dbReference>
<organism evidence="9 10">
    <name type="scientific">Cellulomonas denverensis</name>
    <dbReference type="NCBI Taxonomy" id="264297"/>
    <lineage>
        <taxon>Bacteria</taxon>
        <taxon>Bacillati</taxon>
        <taxon>Actinomycetota</taxon>
        <taxon>Actinomycetes</taxon>
        <taxon>Micrococcales</taxon>
        <taxon>Cellulomonadaceae</taxon>
        <taxon>Cellulomonas</taxon>
    </lineage>
</organism>
<dbReference type="HAMAP" id="MF_00335">
    <property type="entry name" value="RNase_Y"/>
    <property type="match status" value="1"/>
</dbReference>
<dbReference type="InterPro" id="IPR036612">
    <property type="entry name" value="KH_dom_type_1_sf"/>
</dbReference>
<protein>
    <recommendedName>
        <fullName evidence="5 6">Ribonuclease Y</fullName>
        <shortName evidence="5">RNase Y</shortName>
        <ecNumber evidence="5 6">3.1.-.-</ecNumber>
    </recommendedName>
</protein>
<dbReference type="InterPro" id="IPR006675">
    <property type="entry name" value="HDIG_dom"/>
</dbReference>
<dbReference type="PROSITE" id="PS51831">
    <property type="entry name" value="HD"/>
    <property type="match status" value="1"/>
</dbReference>
<dbReference type="AlphaFoldDB" id="A0A7X6R060"/>
<dbReference type="GO" id="GO:0004521">
    <property type="term" value="F:RNA endonuclease activity"/>
    <property type="evidence" value="ECO:0007669"/>
    <property type="project" value="UniProtKB-UniRule"/>
</dbReference>
<dbReference type="PANTHER" id="PTHR12826:SF15">
    <property type="entry name" value="RIBONUCLEASE Y"/>
    <property type="match status" value="1"/>
</dbReference>